<dbReference type="AlphaFoldDB" id="A0A9B0BT64"/>
<reference evidence="5" key="1">
    <citation type="submission" date="2025-08" db="UniProtKB">
        <authorList>
            <consortium name="RefSeq"/>
        </authorList>
    </citation>
    <scope>IDENTIFICATION</scope>
</reference>
<dbReference type="InterPro" id="IPR029072">
    <property type="entry name" value="YebC-like"/>
</dbReference>
<dbReference type="OrthoDB" id="2017544at2759"/>
<sequence>MKFRNVLLYNRYRNILIQETKRYAGHSKWQNIKATKQEHDNARSQIFNTLSHKMKVVALESGNPDPNTNPKLANLVAQARKANMPMSTLKGILEKIKNVRSGETHILPIRILKGPIFVIHIVTDKLTHVKFNIIHISKKFNAKVLESSAFSHWFDSVTFVIASKDCNLDSAMEDAIIANAIDVEEIKDGSETYFKFKSEFLHPEKVITQLENLGYTILSTENECIPTDTVQVTEEELLNINKFKQKLTSEIKEIVKIEDNIASL</sequence>
<protein>
    <submittedName>
        <fullName evidence="5">Probable transcriptional regulatory protein Cthe_2075</fullName>
    </submittedName>
</protein>
<dbReference type="KEGG" id="bter:100650173"/>
<feature type="domain" description="TACO1/YebC-like second and third" evidence="2">
    <location>
        <begin position="113"/>
        <end position="260"/>
    </location>
</feature>
<dbReference type="InterPro" id="IPR017856">
    <property type="entry name" value="Integrase-like_N"/>
</dbReference>
<dbReference type="InterPro" id="IPR049083">
    <property type="entry name" value="TACO1_YebC_N"/>
</dbReference>
<evidence type="ECO:0000313" key="5">
    <source>
        <dbReference type="RefSeq" id="XP_003400317.1"/>
    </source>
</evidence>
<dbReference type="Gene3D" id="1.10.10.200">
    <property type="match status" value="1"/>
</dbReference>
<dbReference type="InterPro" id="IPR026564">
    <property type="entry name" value="Transcrip_reg_TACO1-like_dom3"/>
</dbReference>
<proteinExistence type="inferred from homology"/>
<gene>
    <name evidence="5" type="primary">LOC100650173</name>
</gene>
<dbReference type="InterPro" id="IPR002876">
    <property type="entry name" value="Transcrip_reg_TACO1-like"/>
</dbReference>
<dbReference type="InterPro" id="IPR048300">
    <property type="entry name" value="TACO1_YebC-like_2nd/3rd_dom"/>
</dbReference>
<comment type="similarity">
    <text evidence="1">Belongs to the TACO1 family.</text>
</comment>
<dbReference type="RefSeq" id="XP_003400317.1">
    <property type="nucleotide sequence ID" value="XM_003400269.4"/>
</dbReference>
<evidence type="ECO:0000259" key="2">
    <source>
        <dbReference type="Pfam" id="PF01709"/>
    </source>
</evidence>
<evidence type="ECO:0000256" key="1">
    <source>
        <dbReference type="ARBA" id="ARBA00008724"/>
    </source>
</evidence>
<dbReference type="Pfam" id="PF01709">
    <property type="entry name" value="Transcrip_reg"/>
    <property type="match status" value="1"/>
</dbReference>
<feature type="domain" description="TACO1/YebC-like N-terminal" evidence="3">
    <location>
        <begin position="27"/>
        <end position="97"/>
    </location>
</feature>
<dbReference type="Pfam" id="PF20772">
    <property type="entry name" value="TACO1_YebC_N"/>
    <property type="match status" value="1"/>
</dbReference>
<dbReference type="GeneID" id="100650173"/>
<dbReference type="SUPFAM" id="SSF75625">
    <property type="entry name" value="YebC-like"/>
    <property type="match status" value="1"/>
</dbReference>
<name>A0A9B0BT64_BOMTE</name>
<accession>A0A9B0BT64</accession>
<dbReference type="Proteomes" id="UP000835206">
    <property type="component" value="Chromosome 13"/>
</dbReference>
<dbReference type="PANTHER" id="PTHR12532">
    <property type="entry name" value="TRANSLATIONAL ACTIVATOR OF CYTOCHROME C OXIDASE 1"/>
    <property type="match status" value="1"/>
</dbReference>
<dbReference type="Gene3D" id="3.30.70.980">
    <property type="match status" value="2"/>
</dbReference>
<dbReference type="GO" id="GO:0005739">
    <property type="term" value="C:mitochondrion"/>
    <property type="evidence" value="ECO:0007669"/>
    <property type="project" value="TreeGrafter"/>
</dbReference>
<evidence type="ECO:0000313" key="4">
    <source>
        <dbReference type="Proteomes" id="UP000835206"/>
    </source>
</evidence>
<evidence type="ECO:0000259" key="3">
    <source>
        <dbReference type="Pfam" id="PF20772"/>
    </source>
</evidence>
<keyword evidence="4" id="KW-1185">Reference proteome</keyword>
<organism evidence="4 5">
    <name type="scientific">Bombus terrestris</name>
    <name type="common">Buff-tailed bumblebee</name>
    <name type="synonym">Apis terrestris</name>
    <dbReference type="NCBI Taxonomy" id="30195"/>
    <lineage>
        <taxon>Eukaryota</taxon>
        <taxon>Metazoa</taxon>
        <taxon>Ecdysozoa</taxon>
        <taxon>Arthropoda</taxon>
        <taxon>Hexapoda</taxon>
        <taxon>Insecta</taxon>
        <taxon>Pterygota</taxon>
        <taxon>Neoptera</taxon>
        <taxon>Endopterygota</taxon>
        <taxon>Hymenoptera</taxon>
        <taxon>Apocrita</taxon>
        <taxon>Aculeata</taxon>
        <taxon>Apoidea</taxon>
        <taxon>Anthophila</taxon>
        <taxon>Apidae</taxon>
        <taxon>Bombus</taxon>
        <taxon>Bombus</taxon>
    </lineage>
</organism>
<dbReference type="PANTHER" id="PTHR12532:SF0">
    <property type="entry name" value="TRANSLATIONAL ACTIVATOR OF CYTOCHROME C OXIDASE 1"/>
    <property type="match status" value="1"/>
</dbReference>